<proteinExistence type="predicted"/>
<dbReference type="KEGG" id="fsa:C5Q98_06635"/>
<sequence length="560" mass="61708">MEVVMKKFKKALSAALALVLVTSLVACNTNSGDTKKTTEKPATESSEGGSSEGETKENDPANDPVEIDLEKSVFSANLPDYMGNGTKLIYHTIGGTPEDLKLVNDEINKYTKEHMNVEVELVFHGWDEYGSNLNTIINGGEAYDIAFGSSITGVQQFANQDLFLDIKTVIDKAPNLKALISEDLWKGVTRSDGEIFGVPAYKDSAAAQYWVFDKKLVDAYDLDISDVVSMDDLGSKILDKIAASDVEMPAHLNKYPLYFDKNGINSMLFEYESMAAGVGVKFGTTKAENIYAAEDIVHKFQLLADWYNKGYINPDANTRDEKDPDSDAIFSAQGWDEAASIWGQKRPAGVEVNRRLEPMFTSGTIQGSYLVVSRAAQNAEDAIKFIERINVDQYLRNLYAYGIEGTHWNKTDKENVIVKTEQGASKYGVPAYSQAQFMNMYIAADVVNEENAEQYPDLKIGDPILEKANADQYRVDIHKMNQDAEASELLGFVFNPKNVEAEIAALDNIIKKYQATLLTGAAGVDGLQGVLDQMHAEQESAGIQKVIDEAQSQIDAFLGK</sequence>
<dbReference type="SUPFAM" id="SSF53850">
    <property type="entry name" value="Periplasmic binding protein-like II"/>
    <property type="match status" value="1"/>
</dbReference>
<dbReference type="Pfam" id="PF01547">
    <property type="entry name" value="SBP_bac_1"/>
    <property type="match status" value="1"/>
</dbReference>
<name>A0A2S0KPF2_9FIRM</name>
<dbReference type="Proteomes" id="UP000237947">
    <property type="component" value="Chromosome"/>
</dbReference>
<feature type="signal peptide" evidence="2">
    <location>
        <begin position="1"/>
        <end position="26"/>
    </location>
</feature>
<keyword evidence="2" id="KW-0732">Signal</keyword>
<accession>A0A2S0KPF2</accession>
<reference evidence="5" key="1">
    <citation type="submission" date="2018-02" db="EMBL/GenBank/DDBJ databases">
        <authorList>
            <person name="Holder M.E."/>
            <person name="Ajami N.J."/>
            <person name="Petrosino J.F."/>
        </authorList>
    </citation>
    <scope>NUCLEOTIDE SEQUENCE [LARGE SCALE GENOMIC DNA]</scope>
    <source>
        <strain evidence="5">CCUG 47711</strain>
    </source>
</reference>
<feature type="region of interest" description="Disordered" evidence="1">
    <location>
        <begin position="30"/>
        <end position="64"/>
    </location>
</feature>
<feature type="compositionally biased region" description="Basic and acidic residues" evidence="1">
    <location>
        <begin position="33"/>
        <end position="42"/>
    </location>
</feature>
<dbReference type="EMBL" id="CP027226">
    <property type="protein sequence ID" value="AVM42903.1"/>
    <property type="molecule type" value="Genomic_DNA"/>
</dbReference>
<evidence type="ECO:0000256" key="1">
    <source>
        <dbReference type="SAM" id="MobiDB-lite"/>
    </source>
</evidence>
<dbReference type="Pfam" id="PF12010">
    <property type="entry name" value="DUF3502"/>
    <property type="match status" value="1"/>
</dbReference>
<evidence type="ECO:0000259" key="3">
    <source>
        <dbReference type="Pfam" id="PF12010"/>
    </source>
</evidence>
<organism evidence="4 5">
    <name type="scientific">Fastidiosipila sanguinis</name>
    <dbReference type="NCBI Taxonomy" id="236753"/>
    <lineage>
        <taxon>Bacteria</taxon>
        <taxon>Bacillati</taxon>
        <taxon>Bacillota</taxon>
        <taxon>Clostridia</taxon>
        <taxon>Eubacteriales</taxon>
        <taxon>Oscillospiraceae</taxon>
        <taxon>Fastidiosipila</taxon>
    </lineage>
</organism>
<dbReference type="PROSITE" id="PS51257">
    <property type="entry name" value="PROKAR_LIPOPROTEIN"/>
    <property type="match status" value="1"/>
</dbReference>
<dbReference type="InterPro" id="IPR006059">
    <property type="entry name" value="SBP"/>
</dbReference>
<dbReference type="InterPro" id="IPR022627">
    <property type="entry name" value="DUF3502"/>
</dbReference>
<evidence type="ECO:0000313" key="5">
    <source>
        <dbReference type="Proteomes" id="UP000237947"/>
    </source>
</evidence>
<feature type="chain" id="PRO_5038851919" description="DUF3502 domain-containing protein" evidence="2">
    <location>
        <begin position="27"/>
        <end position="560"/>
    </location>
</feature>
<dbReference type="Gene3D" id="3.40.190.10">
    <property type="entry name" value="Periplasmic binding protein-like II"/>
    <property type="match status" value="2"/>
</dbReference>
<evidence type="ECO:0000256" key="2">
    <source>
        <dbReference type="SAM" id="SignalP"/>
    </source>
</evidence>
<feature type="domain" description="DUF3502" evidence="3">
    <location>
        <begin position="489"/>
        <end position="558"/>
    </location>
</feature>
<keyword evidence="5" id="KW-1185">Reference proteome</keyword>
<gene>
    <name evidence="4" type="ORF">C5Q98_06635</name>
</gene>
<dbReference type="AlphaFoldDB" id="A0A2S0KPF2"/>
<evidence type="ECO:0000313" key="4">
    <source>
        <dbReference type="EMBL" id="AVM42903.1"/>
    </source>
</evidence>
<protein>
    <recommendedName>
        <fullName evidence="3">DUF3502 domain-containing protein</fullName>
    </recommendedName>
</protein>